<keyword evidence="4" id="KW-0238">DNA-binding</keyword>
<comment type="caution">
    <text evidence="8">The sequence shown here is derived from an EMBL/GenBank/DDBJ whole genome shotgun (WGS) entry which is preliminary data.</text>
</comment>
<dbReference type="Gene3D" id="1.10.1740.10">
    <property type="match status" value="1"/>
</dbReference>
<evidence type="ECO:0000259" key="7">
    <source>
        <dbReference type="Pfam" id="PF04545"/>
    </source>
</evidence>
<feature type="domain" description="RNA polymerase sigma-70 region 2" evidence="6">
    <location>
        <begin position="14"/>
        <end position="80"/>
    </location>
</feature>
<keyword evidence="2" id="KW-0805">Transcription regulation</keyword>
<gene>
    <name evidence="8" type="ORF">JHU38_04390</name>
</gene>
<dbReference type="InterPro" id="IPR007627">
    <property type="entry name" value="RNA_pol_sigma70_r2"/>
</dbReference>
<dbReference type="EMBL" id="JAERMS010000008">
    <property type="protein sequence ID" value="MBO1363022.1"/>
    <property type="molecule type" value="Genomic_DNA"/>
</dbReference>
<keyword evidence="9" id="KW-1185">Reference proteome</keyword>
<dbReference type="InterPro" id="IPR013324">
    <property type="entry name" value="RNA_pol_sigma_r3/r4-like"/>
</dbReference>
<reference evidence="8 9" key="1">
    <citation type="submission" date="2021-01" db="EMBL/GenBank/DDBJ databases">
        <title>Prevotella A2931 sp. nov.</title>
        <authorList>
            <person name="Buhl M."/>
            <person name="Oberhettinger P."/>
        </authorList>
    </citation>
    <scope>NUCLEOTIDE SEQUENCE [LARGE SCALE GENOMIC DNA]</scope>
    <source>
        <strain evidence="8 9">A2931</strain>
    </source>
</reference>
<keyword evidence="5" id="KW-0804">Transcription</keyword>
<evidence type="ECO:0000313" key="8">
    <source>
        <dbReference type="EMBL" id="MBO1363022.1"/>
    </source>
</evidence>
<evidence type="ECO:0000256" key="3">
    <source>
        <dbReference type="ARBA" id="ARBA00023082"/>
    </source>
</evidence>
<evidence type="ECO:0000256" key="5">
    <source>
        <dbReference type="ARBA" id="ARBA00023163"/>
    </source>
</evidence>
<dbReference type="RefSeq" id="WP_107583044.1">
    <property type="nucleotide sequence ID" value="NZ_JAERMS010000008.1"/>
</dbReference>
<keyword evidence="3" id="KW-0731">Sigma factor</keyword>
<evidence type="ECO:0000256" key="1">
    <source>
        <dbReference type="ARBA" id="ARBA00010641"/>
    </source>
</evidence>
<dbReference type="Gene3D" id="1.10.10.10">
    <property type="entry name" value="Winged helix-like DNA-binding domain superfamily/Winged helix DNA-binding domain"/>
    <property type="match status" value="1"/>
</dbReference>
<evidence type="ECO:0000313" key="9">
    <source>
        <dbReference type="Proteomes" id="UP000664265"/>
    </source>
</evidence>
<dbReference type="Proteomes" id="UP000664265">
    <property type="component" value="Unassembled WGS sequence"/>
</dbReference>
<name>A0ABS3M4D7_9BACT</name>
<accession>A0ABS3M4D7</accession>
<evidence type="ECO:0000256" key="4">
    <source>
        <dbReference type="ARBA" id="ARBA00023125"/>
    </source>
</evidence>
<dbReference type="InterPro" id="IPR014284">
    <property type="entry name" value="RNA_pol_sigma-70_dom"/>
</dbReference>
<dbReference type="InterPro" id="IPR007630">
    <property type="entry name" value="RNA_pol_sigma70_r4"/>
</dbReference>
<sequence length="171" mass="20785">MMLNTLHKSEFEKLFDEKYKQLYYFAFDYLKEGDECRDIVSEVFAAIWNRRSKIDRKRIDSYLYSSVRNKCIDHLRQKNRIHRMVKEYPLLFCEIDDEDWQEKEQRIQLMQAEIKKMSSRTRYVLHEKYFNERSYKEIADLLGISVDGVSKILTRAFAQLRKICNAKNSEK</sequence>
<dbReference type="PANTHER" id="PTHR43133">
    <property type="entry name" value="RNA POLYMERASE ECF-TYPE SIGMA FACTO"/>
    <property type="match status" value="1"/>
</dbReference>
<dbReference type="PANTHER" id="PTHR43133:SF46">
    <property type="entry name" value="RNA POLYMERASE SIGMA-70 FACTOR ECF SUBFAMILY"/>
    <property type="match status" value="1"/>
</dbReference>
<evidence type="ECO:0000259" key="6">
    <source>
        <dbReference type="Pfam" id="PF04542"/>
    </source>
</evidence>
<dbReference type="CDD" id="cd06171">
    <property type="entry name" value="Sigma70_r4"/>
    <property type="match status" value="1"/>
</dbReference>
<dbReference type="NCBIfam" id="TIGR02937">
    <property type="entry name" value="sigma70-ECF"/>
    <property type="match status" value="1"/>
</dbReference>
<dbReference type="SUPFAM" id="SSF88659">
    <property type="entry name" value="Sigma3 and sigma4 domains of RNA polymerase sigma factors"/>
    <property type="match status" value="1"/>
</dbReference>
<dbReference type="Pfam" id="PF04542">
    <property type="entry name" value="Sigma70_r2"/>
    <property type="match status" value="1"/>
</dbReference>
<feature type="domain" description="RNA polymerase sigma-70 region 4" evidence="7">
    <location>
        <begin position="115"/>
        <end position="162"/>
    </location>
</feature>
<dbReference type="SUPFAM" id="SSF88946">
    <property type="entry name" value="Sigma2 domain of RNA polymerase sigma factors"/>
    <property type="match status" value="1"/>
</dbReference>
<organism evidence="8 9">
    <name type="scientific">Prevotella illustrans</name>
    <dbReference type="NCBI Taxonomy" id="2800387"/>
    <lineage>
        <taxon>Bacteria</taxon>
        <taxon>Pseudomonadati</taxon>
        <taxon>Bacteroidota</taxon>
        <taxon>Bacteroidia</taxon>
        <taxon>Bacteroidales</taxon>
        <taxon>Prevotellaceae</taxon>
        <taxon>Prevotella</taxon>
    </lineage>
</organism>
<proteinExistence type="inferred from homology"/>
<evidence type="ECO:0000256" key="2">
    <source>
        <dbReference type="ARBA" id="ARBA00023015"/>
    </source>
</evidence>
<comment type="similarity">
    <text evidence="1">Belongs to the sigma-70 factor family. ECF subfamily.</text>
</comment>
<dbReference type="InterPro" id="IPR039425">
    <property type="entry name" value="RNA_pol_sigma-70-like"/>
</dbReference>
<dbReference type="InterPro" id="IPR036388">
    <property type="entry name" value="WH-like_DNA-bd_sf"/>
</dbReference>
<protein>
    <submittedName>
        <fullName evidence="8">Sigma-70 family RNA polymerase sigma factor</fullName>
    </submittedName>
</protein>
<dbReference type="Pfam" id="PF04545">
    <property type="entry name" value="Sigma70_r4"/>
    <property type="match status" value="1"/>
</dbReference>
<dbReference type="InterPro" id="IPR013325">
    <property type="entry name" value="RNA_pol_sigma_r2"/>
</dbReference>